<gene>
    <name evidence="8" type="ORF">IAB78_05030</name>
</gene>
<dbReference type="EC" id="2.7.6.2" evidence="5"/>
<feature type="domain" description="Thiamin pyrophosphokinase catalytic" evidence="6">
    <location>
        <begin position="22"/>
        <end position="127"/>
    </location>
</feature>
<evidence type="ECO:0000256" key="2">
    <source>
        <dbReference type="ARBA" id="ARBA00022741"/>
    </source>
</evidence>
<dbReference type="Pfam" id="PF04263">
    <property type="entry name" value="TPK_catalytic"/>
    <property type="match status" value="1"/>
</dbReference>
<dbReference type="GO" id="GO:0005524">
    <property type="term" value="F:ATP binding"/>
    <property type="evidence" value="ECO:0007669"/>
    <property type="project" value="UniProtKB-KW"/>
</dbReference>
<comment type="caution">
    <text evidence="8">The sequence shown here is derived from an EMBL/GenBank/DDBJ whole genome shotgun (WGS) entry which is preliminary data.</text>
</comment>
<keyword evidence="3" id="KW-0418">Kinase</keyword>
<evidence type="ECO:0000256" key="5">
    <source>
        <dbReference type="NCBIfam" id="TIGR01378"/>
    </source>
</evidence>
<proteinExistence type="predicted"/>
<dbReference type="InterPro" id="IPR049442">
    <property type="entry name" value="Thi_PPkinase-like_C"/>
</dbReference>
<evidence type="ECO:0000256" key="1">
    <source>
        <dbReference type="ARBA" id="ARBA00022679"/>
    </source>
</evidence>
<evidence type="ECO:0000256" key="3">
    <source>
        <dbReference type="ARBA" id="ARBA00022777"/>
    </source>
</evidence>
<organism evidence="8 9">
    <name type="scientific">Candidatus Cryptobacteroides excrementavium</name>
    <dbReference type="NCBI Taxonomy" id="2840759"/>
    <lineage>
        <taxon>Bacteria</taxon>
        <taxon>Pseudomonadati</taxon>
        <taxon>Bacteroidota</taxon>
        <taxon>Bacteroidia</taxon>
        <taxon>Bacteroidales</taxon>
        <taxon>Candidatus Cryptobacteroides</taxon>
    </lineage>
</organism>
<dbReference type="NCBIfam" id="TIGR01378">
    <property type="entry name" value="thi_PPkinase"/>
    <property type="match status" value="1"/>
</dbReference>
<keyword evidence="1 8" id="KW-0808">Transferase</keyword>
<keyword evidence="2" id="KW-0547">Nucleotide-binding</keyword>
<dbReference type="EMBL" id="JADILX010000081">
    <property type="protein sequence ID" value="MBO8485769.1"/>
    <property type="molecule type" value="Genomic_DNA"/>
</dbReference>
<protein>
    <recommendedName>
        <fullName evidence="5">Thiamine diphosphokinase</fullName>
        <ecNumber evidence="5">2.7.6.2</ecNumber>
    </recommendedName>
</protein>
<sequence>MGKNAVIICNGEFPVKEYPRYIIRNADVTVCCDGAFDKYMKAGESIFGKEKLPDVVIGDLDSISSVKREKYSRIIVHDADQETNDQTKAFRYVMENFPEVTGIHIIGATGLRTDHTIGNVSLLMEYARDYSLDSRGISVDIISDRETIIPVTDTIELQCGEGRSISVFSPDSTLKIHSEGLVWPLDNVVFDNWWKATLNRAANDTIRLVFSHRSIALVMLD</sequence>
<evidence type="ECO:0000313" key="8">
    <source>
        <dbReference type="EMBL" id="MBO8485769.1"/>
    </source>
</evidence>
<keyword evidence="4" id="KW-0067">ATP-binding</keyword>
<dbReference type="PANTHER" id="PTHR41299">
    <property type="entry name" value="THIAMINE PYROPHOSPHOKINASE"/>
    <property type="match status" value="1"/>
</dbReference>
<evidence type="ECO:0000259" key="7">
    <source>
        <dbReference type="Pfam" id="PF21275"/>
    </source>
</evidence>
<dbReference type="Gene3D" id="3.40.50.10240">
    <property type="entry name" value="Thiamin pyrophosphokinase, catalytic domain"/>
    <property type="match status" value="1"/>
</dbReference>
<name>A0A9D9J3E9_9BACT</name>
<dbReference type="InterPro" id="IPR006282">
    <property type="entry name" value="Thi_PPkinase"/>
</dbReference>
<dbReference type="Pfam" id="PF21275">
    <property type="entry name" value="Thi_PPkinase_C"/>
    <property type="match status" value="1"/>
</dbReference>
<dbReference type="GO" id="GO:0006772">
    <property type="term" value="P:thiamine metabolic process"/>
    <property type="evidence" value="ECO:0007669"/>
    <property type="project" value="UniProtKB-UniRule"/>
</dbReference>
<reference evidence="8" key="2">
    <citation type="journal article" date="2021" name="PeerJ">
        <title>Extensive microbial diversity within the chicken gut microbiome revealed by metagenomics and culture.</title>
        <authorList>
            <person name="Gilroy R."/>
            <person name="Ravi A."/>
            <person name="Getino M."/>
            <person name="Pursley I."/>
            <person name="Horton D.L."/>
            <person name="Alikhan N.F."/>
            <person name="Baker D."/>
            <person name="Gharbi K."/>
            <person name="Hall N."/>
            <person name="Watson M."/>
            <person name="Adriaenssens E.M."/>
            <person name="Foster-Nyarko E."/>
            <person name="Jarju S."/>
            <person name="Secka A."/>
            <person name="Antonio M."/>
            <person name="Oren A."/>
            <person name="Chaudhuri R.R."/>
            <person name="La Ragione R."/>
            <person name="Hildebrand F."/>
            <person name="Pallen M.J."/>
        </authorList>
    </citation>
    <scope>NUCLEOTIDE SEQUENCE</scope>
    <source>
        <strain evidence="8">B2-16538</strain>
    </source>
</reference>
<accession>A0A9D9J3E9</accession>
<feature type="domain" description="Thiamin pyrophosphokinase-like substrate-binding" evidence="7">
    <location>
        <begin position="149"/>
        <end position="208"/>
    </location>
</feature>
<dbReference type="GO" id="GO:0009229">
    <property type="term" value="P:thiamine diphosphate biosynthetic process"/>
    <property type="evidence" value="ECO:0007669"/>
    <property type="project" value="InterPro"/>
</dbReference>
<evidence type="ECO:0000313" key="9">
    <source>
        <dbReference type="Proteomes" id="UP000823750"/>
    </source>
</evidence>
<dbReference type="InterPro" id="IPR053149">
    <property type="entry name" value="TPK"/>
</dbReference>
<dbReference type="GO" id="GO:0004788">
    <property type="term" value="F:thiamine diphosphokinase activity"/>
    <property type="evidence" value="ECO:0007669"/>
    <property type="project" value="UniProtKB-UniRule"/>
</dbReference>
<dbReference type="CDD" id="cd07995">
    <property type="entry name" value="TPK"/>
    <property type="match status" value="1"/>
</dbReference>
<dbReference type="Proteomes" id="UP000823750">
    <property type="component" value="Unassembled WGS sequence"/>
</dbReference>
<dbReference type="InterPro" id="IPR036759">
    <property type="entry name" value="TPK_catalytic_sf"/>
</dbReference>
<dbReference type="PANTHER" id="PTHR41299:SF1">
    <property type="entry name" value="THIAMINE PYROPHOSPHOKINASE"/>
    <property type="match status" value="1"/>
</dbReference>
<dbReference type="AlphaFoldDB" id="A0A9D9J3E9"/>
<evidence type="ECO:0000259" key="6">
    <source>
        <dbReference type="Pfam" id="PF04263"/>
    </source>
</evidence>
<evidence type="ECO:0000256" key="4">
    <source>
        <dbReference type="ARBA" id="ARBA00022840"/>
    </source>
</evidence>
<reference evidence="8" key="1">
    <citation type="submission" date="2020-10" db="EMBL/GenBank/DDBJ databases">
        <authorList>
            <person name="Gilroy R."/>
        </authorList>
    </citation>
    <scope>NUCLEOTIDE SEQUENCE</scope>
    <source>
        <strain evidence="8">B2-16538</strain>
    </source>
</reference>
<dbReference type="GO" id="GO:0016301">
    <property type="term" value="F:kinase activity"/>
    <property type="evidence" value="ECO:0007669"/>
    <property type="project" value="UniProtKB-KW"/>
</dbReference>
<dbReference type="SUPFAM" id="SSF63999">
    <property type="entry name" value="Thiamin pyrophosphokinase, catalytic domain"/>
    <property type="match status" value="1"/>
</dbReference>
<dbReference type="InterPro" id="IPR007371">
    <property type="entry name" value="TPK_catalytic"/>
</dbReference>